<keyword evidence="7" id="KW-1185">Reference proteome</keyword>
<evidence type="ECO:0000256" key="1">
    <source>
        <dbReference type="ARBA" id="ARBA00005772"/>
    </source>
</evidence>
<feature type="domain" description="Csm4 C-terminal" evidence="5">
    <location>
        <begin position="240"/>
        <end position="327"/>
    </location>
</feature>
<dbReference type="GO" id="GO:0003723">
    <property type="term" value="F:RNA binding"/>
    <property type="evidence" value="ECO:0007669"/>
    <property type="project" value="UniProtKB-KW"/>
</dbReference>
<dbReference type="GO" id="GO:0051607">
    <property type="term" value="P:defense response to virus"/>
    <property type="evidence" value="ECO:0007669"/>
    <property type="project" value="UniProtKB-KW"/>
</dbReference>
<evidence type="ECO:0000313" key="7">
    <source>
        <dbReference type="Proteomes" id="UP000050430"/>
    </source>
</evidence>
<evidence type="ECO:0000256" key="4">
    <source>
        <dbReference type="ARBA" id="ARBA00023118"/>
    </source>
</evidence>
<dbReference type="Pfam" id="PF17953">
    <property type="entry name" value="Csm4_C"/>
    <property type="match status" value="1"/>
</dbReference>
<proteinExistence type="inferred from homology"/>
<dbReference type="EMBL" id="LGCK01000011">
    <property type="protein sequence ID" value="KPL71284.1"/>
    <property type="molecule type" value="Genomic_DNA"/>
</dbReference>
<dbReference type="InterPro" id="IPR040932">
    <property type="entry name" value="Csm4_C"/>
</dbReference>
<accession>A0A0P6X7Y6</accession>
<dbReference type="NCBIfam" id="TIGR01903">
    <property type="entry name" value="cas5_csm4"/>
    <property type="match status" value="1"/>
</dbReference>
<organism evidence="6 7">
    <name type="scientific">Leptolinea tardivitalis</name>
    <dbReference type="NCBI Taxonomy" id="229920"/>
    <lineage>
        <taxon>Bacteria</taxon>
        <taxon>Bacillati</taxon>
        <taxon>Chloroflexota</taxon>
        <taxon>Anaerolineae</taxon>
        <taxon>Anaerolineales</taxon>
        <taxon>Anaerolineaceae</taxon>
        <taxon>Leptolinea</taxon>
    </lineage>
</organism>
<evidence type="ECO:0000313" key="6">
    <source>
        <dbReference type="EMBL" id="KPL71284.1"/>
    </source>
</evidence>
<dbReference type="InterPro" id="IPR005510">
    <property type="entry name" value="Csm4"/>
</dbReference>
<gene>
    <name evidence="6" type="ORF">ADM99_11280</name>
</gene>
<dbReference type="Proteomes" id="UP000050430">
    <property type="component" value="Unassembled WGS sequence"/>
</dbReference>
<keyword evidence="4" id="KW-0051">Antiviral defense</keyword>
<dbReference type="OrthoDB" id="9812560at2"/>
<dbReference type="RefSeq" id="WP_062423402.1">
    <property type="nucleotide sequence ID" value="NZ_BBYA01000015.1"/>
</dbReference>
<comment type="caution">
    <text evidence="6">The sequence shown here is derived from an EMBL/GenBank/DDBJ whole genome shotgun (WGS) entry which is preliminary data.</text>
</comment>
<keyword evidence="3" id="KW-0694">RNA-binding</keyword>
<reference evidence="6 7" key="1">
    <citation type="submission" date="2015-07" db="EMBL/GenBank/DDBJ databases">
        <title>Genome sequence of Leptolinea tardivitalis DSM 16556.</title>
        <authorList>
            <person name="Hemp J."/>
            <person name="Ward L.M."/>
            <person name="Pace L.A."/>
            <person name="Fischer W.W."/>
        </authorList>
    </citation>
    <scope>NUCLEOTIDE SEQUENCE [LARGE SCALE GENOMIC DNA]</scope>
    <source>
        <strain evidence="6 7">YMTK-2</strain>
    </source>
</reference>
<evidence type="ECO:0000256" key="2">
    <source>
        <dbReference type="ARBA" id="ARBA00016109"/>
    </source>
</evidence>
<comment type="similarity">
    <text evidence="1">Belongs to the CRISPR-associated Csm4 family.</text>
</comment>
<protein>
    <recommendedName>
        <fullName evidence="2">CRISPR system Cms protein Csm4</fullName>
    </recommendedName>
</protein>
<sequence>MNLITWEFTGGPFHFGRRGLGQEVTAAWFSSDSLFSALISRLAAIEGAEAIDAFMEPFVNNSAPFILSSLFPRVGRLYFFPVPVARGKRELKENISYKDLKKVRFLSERLFMRVIKGEDLVDIYPKAVKMQNGILLADPDEARDVPSQVWKEDKRPHVTLDRLTQKSMLYFTGEIYFAQDCGFWTAADIREASYLPTLSYLLNEVGEAGIGADRSTGLGRCAVVRGKSIDLPEPKSDGLMVTLGRFLPKKEETHTFMKDGCAYKLETIGGWITSPQEMNQRRRIIRMVSEGAVLGSLPHPCGDLVDVRPVYDGKAGLDHPVWRNGQVLASAYVPAMKGG</sequence>
<evidence type="ECO:0000259" key="5">
    <source>
        <dbReference type="Pfam" id="PF17953"/>
    </source>
</evidence>
<dbReference type="STRING" id="229920.ADM99_11280"/>
<evidence type="ECO:0000256" key="3">
    <source>
        <dbReference type="ARBA" id="ARBA00022884"/>
    </source>
</evidence>
<dbReference type="AlphaFoldDB" id="A0A0P6X7Y6"/>
<name>A0A0P6X7Y6_9CHLR</name>